<evidence type="ECO:0000313" key="2">
    <source>
        <dbReference type="Proteomes" id="UP001159363"/>
    </source>
</evidence>
<protein>
    <submittedName>
        <fullName evidence="1">Uncharacterized protein</fullName>
    </submittedName>
</protein>
<reference evidence="1 2" key="1">
    <citation type="submission" date="2023-02" db="EMBL/GenBank/DDBJ databases">
        <title>LHISI_Scaffold_Assembly.</title>
        <authorList>
            <person name="Stuart O.P."/>
            <person name="Cleave R."/>
            <person name="Magrath M.J.L."/>
            <person name="Mikheyev A.S."/>
        </authorList>
    </citation>
    <scope>NUCLEOTIDE SEQUENCE [LARGE SCALE GENOMIC DNA]</scope>
    <source>
        <strain evidence="1">Daus_M_001</strain>
        <tissue evidence="1">Leg muscle</tissue>
    </source>
</reference>
<gene>
    <name evidence="1" type="ORF">PR048_028408</name>
</gene>
<proteinExistence type="predicted"/>
<accession>A0ABQ9GAX4</accession>
<comment type="caution">
    <text evidence="1">The sequence shown here is derived from an EMBL/GenBank/DDBJ whole genome shotgun (WGS) entry which is preliminary data.</text>
</comment>
<evidence type="ECO:0000313" key="1">
    <source>
        <dbReference type="EMBL" id="KAJ8869418.1"/>
    </source>
</evidence>
<sequence>MLERFLDMSRIASQLLLDAADSPEMNLQGRIMTHCTKSYVWLLPHTSGEEIFFLCRMCTELQNKLMAECNKRFDRI</sequence>
<organism evidence="1 2">
    <name type="scientific">Dryococelus australis</name>
    <dbReference type="NCBI Taxonomy" id="614101"/>
    <lineage>
        <taxon>Eukaryota</taxon>
        <taxon>Metazoa</taxon>
        <taxon>Ecdysozoa</taxon>
        <taxon>Arthropoda</taxon>
        <taxon>Hexapoda</taxon>
        <taxon>Insecta</taxon>
        <taxon>Pterygota</taxon>
        <taxon>Neoptera</taxon>
        <taxon>Polyneoptera</taxon>
        <taxon>Phasmatodea</taxon>
        <taxon>Verophasmatodea</taxon>
        <taxon>Anareolatae</taxon>
        <taxon>Phasmatidae</taxon>
        <taxon>Eurycanthinae</taxon>
        <taxon>Dryococelus</taxon>
    </lineage>
</organism>
<dbReference type="EMBL" id="JARBHB010000013">
    <property type="protein sequence ID" value="KAJ8869418.1"/>
    <property type="molecule type" value="Genomic_DNA"/>
</dbReference>
<keyword evidence="2" id="KW-1185">Reference proteome</keyword>
<dbReference type="Proteomes" id="UP001159363">
    <property type="component" value="Chromosome 12"/>
</dbReference>
<name>A0ABQ9GAX4_9NEOP</name>